<dbReference type="AlphaFoldDB" id="A0A7S2B3Z5"/>
<organism evidence="2">
    <name type="scientific">Alexandrium andersonii</name>
    <dbReference type="NCBI Taxonomy" id="327968"/>
    <lineage>
        <taxon>Eukaryota</taxon>
        <taxon>Sar</taxon>
        <taxon>Alveolata</taxon>
        <taxon>Dinophyceae</taxon>
        <taxon>Gonyaulacales</taxon>
        <taxon>Pyrocystaceae</taxon>
        <taxon>Alexandrium</taxon>
    </lineage>
</organism>
<reference evidence="2" key="1">
    <citation type="submission" date="2021-01" db="EMBL/GenBank/DDBJ databases">
        <authorList>
            <person name="Corre E."/>
            <person name="Pelletier E."/>
            <person name="Niang G."/>
            <person name="Scheremetjew M."/>
            <person name="Finn R."/>
            <person name="Kale V."/>
            <person name="Holt S."/>
            <person name="Cochrane G."/>
            <person name="Meng A."/>
            <person name="Brown T."/>
            <person name="Cohen L."/>
        </authorList>
    </citation>
    <scope>NUCLEOTIDE SEQUENCE</scope>
    <source>
        <strain evidence="2">CCMP2222</strain>
    </source>
</reference>
<dbReference type="Pfam" id="PF03372">
    <property type="entry name" value="Exo_endo_phos"/>
    <property type="match status" value="1"/>
</dbReference>
<evidence type="ECO:0000259" key="1">
    <source>
        <dbReference type="Pfam" id="PF03372"/>
    </source>
</evidence>
<dbReference type="InterPro" id="IPR036691">
    <property type="entry name" value="Endo/exonu/phosph_ase_sf"/>
</dbReference>
<accession>A0A7S2B3Z5</accession>
<evidence type="ECO:0000313" key="2">
    <source>
        <dbReference type="EMBL" id="CAD9384501.1"/>
    </source>
</evidence>
<sequence length="192" mass="21058">MASVDGAVLSRLPFDDTSSRALKVLKGCDHCPTQTHLWTRARVIWQQVPVEFHSVHTEWFADSTDQLEDIAEQLRLHYSKGPLILVGTFNLPQRDDTLPLRTALGRLVQGTGLQEAFGSLAANASLPLRPTEFVSGLHLDYIFYRGLELVGASIHSDVECSDHMPLVASFRLSHKGVLSSSAGARSSHAASR</sequence>
<dbReference type="SUPFAM" id="SSF56219">
    <property type="entry name" value="DNase I-like"/>
    <property type="match status" value="1"/>
</dbReference>
<protein>
    <recommendedName>
        <fullName evidence="1">Endonuclease/exonuclease/phosphatase domain-containing protein</fullName>
    </recommendedName>
</protein>
<dbReference type="GO" id="GO:0003824">
    <property type="term" value="F:catalytic activity"/>
    <property type="evidence" value="ECO:0007669"/>
    <property type="project" value="InterPro"/>
</dbReference>
<gene>
    <name evidence="2" type="ORF">AAND1436_LOCUS8569</name>
</gene>
<proteinExistence type="predicted"/>
<dbReference type="Gene3D" id="3.60.10.10">
    <property type="entry name" value="Endonuclease/exonuclease/phosphatase"/>
    <property type="match status" value="1"/>
</dbReference>
<dbReference type="InterPro" id="IPR005135">
    <property type="entry name" value="Endo/exonuclease/phosphatase"/>
</dbReference>
<feature type="domain" description="Endonuclease/exonuclease/phosphatase" evidence="1">
    <location>
        <begin position="6"/>
        <end position="163"/>
    </location>
</feature>
<dbReference type="EMBL" id="HBGQ01017229">
    <property type="protein sequence ID" value="CAD9384501.1"/>
    <property type="molecule type" value="Transcribed_RNA"/>
</dbReference>
<name>A0A7S2B3Z5_9DINO</name>